<dbReference type="HOGENOM" id="CLU_144718_1_0_9"/>
<dbReference type="EMBL" id="CP002160">
    <property type="protein sequence ID" value="ADL53654.1"/>
    <property type="molecule type" value="Genomic_DNA"/>
</dbReference>
<dbReference type="Gene3D" id="1.20.140.160">
    <property type="match status" value="1"/>
</dbReference>
<feature type="coiled-coil region" evidence="1">
    <location>
        <begin position="3"/>
        <end position="30"/>
    </location>
</feature>
<dbReference type="OrthoDB" id="3242975at2"/>
<organism evidence="3 4">
    <name type="scientific">Clostridium cellulovorans (strain ATCC 35296 / DSM 3052 / OCM 3 / 743B)</name>
    <dbReference type="NCBI Taxonomy" id="573061"/>
    <lineage>
        <taxon>Bacteria</taxon>
        <taxon>Bacillati</taxon>
        <taxon>Bacillota</taxon>
        <taxon>Clostridia</taxon>
        <taxon>Eubacteriales</taxon>
        <taxon>Clostridiaceae</taxon>
        <taxon>Clostridium</taxon>
    </lineage>
</organism>
<keyword evidence="1" id="KW-0175">Coiled coil</keyword>
<dbReference type="KEGG" id="ccb:Clocel_3991"/>
<evidence type="ECO:0000313" key="3">
    <source>
        <dbReference type="EMBL" id="ADL53654.1"/>
    </source>
</evidence>
<dbReference type="InterPro" id="IPR013324">
    <property type="entry name" value="RNA_pol_sigma_r3/r4-like"/>
</dbReference>
<dbReference type="eggNOG" id="COG1191">
    <property type="taxonomic scope" value="Bacteria"/>
</dbReference>
<feature type="domain" description="RNA polymerase sigma-70 region 4" evidence="2">
    <location>
        <begin position="92"/>
        <end position="132"/>
    </location>
</feature>
<dbReference type="GO" id="GO:0006352">
    <property type="term" value="P:DNA-templated transcription initiation"/>
    <property type="evidence" value="ECO:0007669"/>
    <property type="project" value="InterPro"/>
</dbReference>
<dbReference type="InterPro" id="IPR007630">
    <property type="entry name" value="RNA_pol_sigma70_r4"/>
</dbReference>
<dbReference type="STRING" id="573061.Clocel_3991"/>
<evidence type="ECO:0000313" key="4">
    <source>
        <dbReference type="Proteomes" id="UP000002730"/>
    </source>
</evidence>
<dbReference type="Pfam" id="PF04545">
    <property type="entry name" value="Sigma70_r4"/>
    <property type="match status" value="1"/>
</dbReference>
<gene>
    <name evidence="3" type="ordered locus">Clocel_3991</name>
</gene>
<dbReference type="Proteomes" id="UP000002730">
    <property type="component" value="Chromosome"/>
</dbReference>
<evidence type="ECO:0000259" key="2">
    <source>
        <dbReference type="Pfam" id="PF04545"/>
    </source>
</evidence>
<name>D9SLL7_CLOC7</name>
<dbReference type="SUPFAM" id="SSF88659">
    <property type="entry name" value="Sigma3 and sigma4 domains of RNA polymerase sigma factors"/>
    <property type="match status" value="1"/>
</dbReference>
<keyword evidence="4" id="KW-1185">Reference proteome</keyword>
<reference evidence="3 4" key="1">
    <citation type="submission" date="2010-08" db="EMBL/GenBank/DDBJ databases">
        <title>Complete sequence of Clostridium cellulovorans 743B.</title>
        <authorList>
            <consortium name="US DOE Joint Genome Institute"/>
            <person name="Lucas S."/>
            <person name="Copeland A."/>
            <person name="Lapidus A."/>
            <person name="Cheng J.-F."/>
            <person name="Bruce D."/>
            <person name="Goodwin L."/>
            <person name="Pitluck S."/>
            <person name="Chertkov O."/>
            <person name="Detter J.C."/>
            <person name="Han C."/>
            <person name="Tapia R."/>
            <person name="Land M."/>
            <person name="Hauser L."/>
            <person name="Chang Y.-J."/>
            <person name="Jeffries C."/>
            <person name="Kyrpides N."/>
            <person name="Ivanova N."/>
            <person name="Mikhailova N."/>
            <person name="Hemme C.L."/>
            <person name="Woyke T."/>
        </authorList>
    </citation>
    <scope>NUCLEOTIDE SEQUENCE [LARGE SCALE GENOMIC DNA]</scope>
    <source>
        <strain evidence="4">ATCC 35296 / DSM 3052 / OCM 3 / 743B</strain>
    </source>
</reference>
<sequence length="135" mass="15991">MTVREYLSQAYRLEQRIALLKEEIDTLRELASSVGSPGLEEHYNATKNTDAPYIKTLLKIDEYEREYMEKLESLLVTKKEIMEVIGTLENHDEQIVLTYRYIKNYTWSQIGDVLHADERTIRRWHDRAINKISCP</sequence>
<proteinExistence type="predicted"/>
<dbReference type="AlphaFoldDB" id="D9SLL7"/>
<evidence type="ECO:0000256" key="1">
    <source>
        <dbReference type="SAM" id="Coils"/>
    </source>
</evidence>
<accession>D9SLL7</accession>
<dbReference type="RefSeq" id="WP_010073999.1">
    <property type="nucleotide sequence ID" value="NC_014393.1"/>
</dbReference>
<dbReference type="GO" id="GO:0003700">
    <property type="term" value="F:DNA-binding transcription factor activity"/>
    <property type="evidence" value="ECO:0007669"/>
    <property type="project" value="InterPro"/>
</dbReference>
<protein>
    <submittedName>
        <fullName evidence="3">Sigma-70 region 4 domain protein</fullName>
    </submittedName>
</protein>